<dbReference type="Gene3D" id="3.30.200.20">
    <property type="entry name" value="Phosphorylase Kinase, domain 1"/>
    <property type="match status" value="1"/>
</dbReference>
<dbReference type="EC" id="2.7.11.1" evidence="2"/>
<evidence type="ECO:0000313" key="22">
    <source>
        <dbReference type="Proteomes" id="UP000504603"/>
    </source>
</evidence>
<keyword evidence="3" id="KW-1003">Cell membrane</keyword>
<evidence type="ECO:0000256" key="7">
    <source>
        <dbReference type="ARBA" id="ARBA00022729"/>
    </source>
</evidence>
<dbReference type="GO" id="GO:0045087">
    <property type="term" value="P:innate immune response"/>
    <property type="evidence" value="ECO:0007669"/>
    <property type="project" value="InterPro"/>
</dbReference>
<evidence type="ECO:0000256" key="3">
    <source>
        <dbReference type="ARBA" id="ARBA00022475"/>
    </source>
</evidence>
<dbReference type="InterPro" id="IPR000719">
    <property type="entry name" value="Prot_kinase_dom"/>
</dbReference>
<dbReference type="Pfam" id="PF23472">
    <property type="entry name" value="LysM2_CERK1_LYK3_4_5"/>
    <property type="match status" value="1"/>
</dbReference>
<dbReference type="FunFam" id="1.10.510.10:FF:000468">
    <property type="entry name" value="PTI1-like tyrosine-protein kinase 3"/>
    <property type="match status" value="1"/>
</dbReference>
<dbReference type="InterPro" id="IPR011009">
    <property type="entry name" value="Kinase-like_dom_sf"/>
</dbReference>
<proteinExistence type="predicted"/>
<dbReference type="Pfam" id="PF23577">
    <property type="entry name" value="LysM_RLK"/>
    <property type="match status" value="1"/>
</dbReference>
<dbReference type="InterPro" id="IPR017441">
    <property type="entry name" value="Protein_kinase_ATP_BS"/>
</dbReference>
<evidence type="ECO:0000256" key="4">
    <source>
        <dbReference type="ARBA" id="ARBA00022527"/>
    </source>
</evidence>
<dbReference type="InterPro" id="IPR044812">
    <property type="entry name" value="CERK1/LYK3-like"/>
</dbReference>
<dbReference type="GO" id="GO:0004674">
    <property type="term" value="F:protein serine/threonine kinase activity"/>
    <property type="evidence" value="ECO:0007669"/>
    <property type="project" value="UniProtKB-KW"/>
</dbReference>
<keyword evidence="9" id="KW-0418">Kinase</keyword>
<comment type="catalytic activity">
    <reaction evidence="16">
        <text>L-threonyl-[protein] + ATP = O-phospho-L-threonyl-[protein] + ADP + H(+)</text>
        <dbReference type="Rhea" id="RHEA:46608"/>
        <dbReference type="Rhea" id="RHEA-COMP:11060"/>
        <dbReference type="Rhea" id="RHEA-COMP:11605"/>
        <dbReference type="ChEBI" id="CHEBI:15378"/>
        <dbReference type="ChEBI" id="CHEBI:30013"/>
        <dbReference type="ChEBI" id="CHEBI:30616"/>
        <dbReference type="ChEBI" id="CHEBI:61977"/>
        <dbReference type="ChEBI" id="CHEBI:456216"/>
        <dbReference type="EC" id="2.7.11.1"/>
    </reaction>
</comment>
<dbReference type="SUPFAM" id="SSF56112">
    <property type="entry name" value="Protein kinase-like (PK-like)"/>
    <property type="match status" value="1"/>
</dbReference>
<feature type="binding site" evidence="18">
    <location>
        <position position="347"/>
    </location>
    <ligand>
        <name>ATP</name>
        <dbReference type="ChEBI" id="CHEBI:30616"/>
    </ligand>
</feature>
<dbReference type="PROSITE" id="PS50011">
    <property type="entry name" value="PROTEIN_KINASE_DOM"/>
    <property type="match status" value="1"/>
</dbReference>
<keyword evidence="10 18" id="KW-0067">ATP-binding</keyword>
<keyword evidence="22" id="KW-1185">Reference proteome</keyword>
<gene>
    <name evidence="23" type="primary">LOC111007882</name>
</gene>
<evidence type="ECO:0000256" key="16">
    <source>
        <dbReference type="ARBA" id="ARBA00047899"/>
    </source>
</evidence>
<dbReference type="SMART" id="SM00220">
    <property type="entry name" value="S_TKc"/>
    <property type="match status" value="1"/>
</dbReference>
<evidence type="ECO:0000256" key="5">
    <source>
        <dbReference type="ARBA" id="ARBA00022679"/>
    </source>
</evidence>
<dbReference type="GO" id="GO:0005886">
    <property type="term" value="C:plasma membrane"/>
    <property type="evidence" value="ECO:0007669"/>
    <property type="project" value="UniProtKB-SubCell"/>
</dbReference>
<name>A0A6J1C4M8_MOMCH</name>
<evidence type="ECO:0000256" key="13">
    <source>
        <dbReference type="ARBA" id="ARBA00023157"/>
    </source>
</evidence>
<dbReference type="GeneID" id="111007882"/>
<keyword evidence="8 18" id="KW-0547">Nucleotide-binding</keyword>
<dbReference type="GO" id="GO:0005524">
    <property type="term" value="F:ATP binding"/>
    <property type="evidence" value="ECO:0007669"/>
    <property type="project" value="UniProtKB-UniRule"/>
</dbReference>
<dbReference type="PROSITE" id="PS00108">
    <property type="entry name" value="PROTEIN_KINASE_ST"/>
    <property type="match status" value="1"/>
</dbReference>
<evidence type="ECO:0000256" key="2">
    <source>
        <dbReference type="ARBA" id="ARBA00012513"/>
    </source>
</evidence>
<evidence type="ECO:0000313" key="23">
    <source>
        <dbReference type="RefSeq" id="XP_022136107.1"/>
    </source>
</evidence>
<keyword evidence="15" id="KW-0325">Glycoprotein</keyword>
<feature type="domain" description="Protein kinase" evidence="21">
    <location>
        <begin position="319"/>
        <end position="594"/>
    </location>
</feature>
<organism evidence="22 23">
    <name type="scientific">Momordica charantia</name>
    <name type="common">Bitter gourd</name>
    <name type="synonym">Balsam pear</name>
    <dbReference type="NCBI Taxonomy" id="3673"/>
    <lineage>
        <taxon>Eukaryota</taxon>
        <taxon>Viridiplantae</taxon>
        <taxon>Streptophyta</taxon>
        <taxon>Embryophyta</taxon>
        <taxon>Tracheophyta</taxon>
        <taxon>Spermatophyta</taxon>
        <taxon>Magnoliopsida</taxon>
        <taxon>eudicotyledons</taxon>
        <taxon>Gunneridae</taxon>
        <taxon>Pentapetalae</taxon>
        <taxon>rosids</taxon>
        <taxon>fabids</taxon>
        <taxon>Cucurbitales</taxon>
        <taxon>Cucurbitaceae</taxon>
        <taxon>Momordiceae</taxon>
        <taxon>Momordica</taxon>
    </lineage>
</organism>
<keyword evidence="7 20" id="KW-0732">Signal</keyword>
<keyword evidence="4" id="KW-0723">Serine/threonine-protein kinase</keyword>
<keyword evidence="6 19" id="KW-0812">Transmembrane</keyword>
<comment type="catalytic activity">
    <reaction evidence="17">
        <text>L-seryl-[protein] + ATP = O-phospho-L-seryl-[protein] + ADP + H(+)</text>
        <dbReference type="Rhea" id="RHEA:17989"/>
        <dbReference type="Rhea" id="RHEA-COMP:9863"/>
        <dbReference type="Rhea" id="RHEA-COMP:11604"/>
        <dbReference type="ChEBI" id="CHEBI:15378"/>
        <dbReference type="ChEBI" id="CHEBI:29999"/>
        <dbReference type="ChEBI" id="CHEBI:30616"/>
        <dbReference type="ChEBI" id="CHEBI:83421"/>
        <dbReference type="ChEBI" id="CHEBI:456216"/>
        <dbReference type="EC" id="2.7.11.1"/>
    </reaction>
</comment>
<evidence type="ECO:0000256" key="6">
    <source>
        <dbReference type="ARBA" id="ARBA00022692"/>
    </source>
</evidence>
<protein>
    <recommendedName>
        <fullName evidence="2">non-specific serine/threonine protein kinase</fullName>
        <ecNumber evidence="2">2.7.11.1</ecNumber>
    </recommendedName>
</protein>
<evidence type="ECO:0000256" key="10">
    <source>
        <dbReference type="ARBA" id="ARBA00022840"/>
    </source>
</evidence>
<evidence type="ECO:0000256" key="17">
    <source>
        <dbReference type="ARBA" id="ARBA00048679"/>
    </source>
</evidence>
<reference evidence="23" key="1">
    <citation type="submission" date="2025-08" db="UniProtKB">
        <authorList>
            <consortium name="RefSeq"/>
        </authorList>
    </citation>
    <scope>IDENTIFICATION</scope>
    <source>
        <strain evidence="23">OHB3-1</strain>
    </source>
</reference>
<keyword evidence="5" id="KW-0808">Transferase</keyword>
<evidence type="ECO:0000256" key="12">
    <source>
        <dbReference type="ARBA" id="ARBA00023136"/>
    </source>
</evidence>
<dbReference type="Gene3D" id="1.10.510.10">
    <property type="entry name" value="Transferase(Phosphotransferase) domain 1"/>
    <property type="match status" value="1"/>
</dbReference>
<dbReference type="OrthoDB" id="4062651at2759"/>
<feature type="chain" id="PRO_5026702012" description="non-specific serine/threonine protein kinase" evidence="20">
    <location>
        <begin position="19"/>
        <end position="619"/>
    </location>
</feature>
<evidence type="ECO:0000256" key="14">
    <source>
        <dbReference type="ARBA" id="ARBA00023170"/>
    </source>
</evidence>
<evidence type="ECO:0000256" key="19">
    <source>
        <dbReference type="SAM" id="Phobius"/>
    </source>
</evidence>
<evidence type="ECO:0000259" key="21">
    <source>
        <dbReference type="PROSITE" id="PS50011"/>
    </source>
</evidence>
<dbReference type="InterPro" id="IPR057097">
    <property type="entry name" value="LysM_RLK3/10"/>
</dbReference>
<sequence length="619" mass="68170">MNPPIGFLLLVLISVLLGADSRCPRTCDVALGSYFVWPDSNLTFIGEMFELRSPDIIVSYNRDQIPNRDFITSGTRVNVPFSCDCINDSFLGHTFQYVIKSGNTYTEIADKFYSGITTVEMLQRFNSFDATSLPINGRLNVTVKCYCGDPDVSTLYGLFVTYPLRSDDTWGKLQSATNVSSTLLQRYNENVNFTTGNLIFIPGRDQSSNYPPLNISTDAGLSGGAIAGIIIGAVLGVLIVAGCIYFFIRRRKSKGAKLLAFSQDLSSQDGRGLVPGSSLYKSTEPHAQGGGGLAAVTGITVDKSVDFSYDELAKATDNFSLANKIGEGGFGSVYFAELRGEKAAIKKMDMQASREFLAEIKVLTRVHHLNLVRLIGYCVENSLFLVYEFIENGNLSQHLRGTDRNPLPWPSRVQIALDSARGLEYIHEHTVPVYIHRDIKSANILIDKNFHGKVADFGLTKLTEVGNSSLPTRLVGTFGYMPPEYAQYGDVSPKIDVYAFGVVLYELISAKEAVVKTNRASSVNESKGLVALFEDVLNQPDAKENLHKLVDPRLEDNYPLESVFKMAQLAKACTHENPQLRPSMRSIVVALMTLSSATEDWDVGSFYENQALVNLMSGR</sequence>
<dbReference type="PANTHER" id="PTHR46204">
    <property type="entry name" value="CHITIN ELICITOR RECEPTOR KINASE 1-RELATED"/>
    <property type="match status" value="1"/>
</dbReference>
<evidence type="ECO:0000256" key="8">
    <source>
        <dbReference type="ARBA" id="ARBA00022741"/>
    </source>
</evidence>
<dbReference type="PANTHER" id="PTHR46204:SF30">
    <property type="entry name" value="CHITIN ELICITOR RECEPTOR KINASE 1"/>
    <property type="match status" value="1"/>
</dbReference>
<dbReference type="CDD" id="cd14066">
    <property type="entry name" value="STKc_IRAK"/>
    <property type="match status" value="1"/>
</dbReference>
<evidence type="ECO:0000256" key="11">
    <source>
        <dbReference type="ARBA" id="ARBA00022989"/>
    </source>
</evidence>
<dbReference type="InterPro" id="IPR008271">
    <property type="entry name" value="Ser/Thr_kinase_AS"/>
</dbReference>
<dbReference type="GO" id="GO:0009617">
    <property type="term" value="P:response to bacterium"/>
    <property type="evidence" value="ECO:0007669"/>
    <property type="project" value="UniProtKB-ARBA"/>
</dbReference>
<dbReference type="InterPro" id="IPR001245">
    <property type="entry name" value="Ser-Thr/Tyr_kinase_cat_dom"/>
</dbReference>
<dbReference type="InterPro" id="IPR056562">
    <property type="entry name" value="LysM2_CERK1_LYK3_4_5"/>
</dbReference>
<evidence type="ECO:0000256" key="18">
    <source>
        <dbReference type="PROSITE-ProRule" id="PRU10141"/>
    </source>
</evidence>
<dbReference type="GO" id="GO:0019199">
    <property type="term" value="F:transmembrane receptor protein kinase activity"/>
    <property type="evidence" value="ECO:0007669"/>
    <property type="project" value="InterPro"/>
</dbReference>
<keyword evidence="11 19" id="KW-1133">Transmembrane helix</keyword>
<dbReference type="Pfam" id="PF07714">
    <property type="entry name" value="PK_Tyr_Ser-Thr"/>
    <property type="match status" value="1"/>
</dbReference>
<evidence type="ECO:0000256" key="1">
    <source>
        <dbReference type="ARBA" id="ARBA00004162"/>
    </source>
</evidence>
<accession>A0A6J1C4M8</accession>
<dbReference type="PROSITE" id="PS00107">
    <property type="entry name" value="PROTEIN_KINASE_ATP"/>
    <property type="match status" value="1"/>
</dbReference>
<keyword evidence="14" id="KW-0675">Receptor</keyword>
<dbReference type="FunFam" id="3.30.200.20:FF:000468">
    <property type="entry name" value="LysM receptor kinase 2"/>
    <property type="match status" value="1"/>
</dbReference>
<comment type="subcellular location">
    <subcellularLocation>
        <location evidence="1">Cell membrane</location>
        <topology evidence="1">Single-pass membrane protein</topology>
    </subcellularLocation>
</comment>
<dbReference type="AlphaFoldDB" id="A0A6J1C4M8"/>
<dbReference type="Proteomes" id="UP000504603">
    <property type="component" value="Unplaced"/>
</dbReference>
<evidence type="ECO:0000256" key="20">
    <source>
        <dbReference type="SAM" id="SignalP"/>
    </source>
</evidence>
<keyword evidence="12 19" id="KW-0472">Membrane</keyword>
<feature type="signal peptide" evidence="20">
    <location>
        <begin position="1"/>
        <end position="18"/>
    </location>
</feature>
<evidence type="ECO:0000256" key="9">
    <source>
        <dbReference type="ARBA" id="ARBA00022777"/>
    </source>
</evidence>
<dbReference type="KEGG" id="mcha:111007882"/>
<feature type="transmembrane region" description="Helical" evidence="19">
    <location>
        <begin position="225"/>
        <end position="248"/>
    </location>
</feature>
<dbReference type="RefSeq" id="XP_022136107.1">
    <property type="nucleotide sequence ID" value="XM_022280415.1"/>
</dbReference>
<evidence type="ECO:0000256" key="15">
    <source>
        <dbReference type="ARBA" id="ARBA00023180"/>
    </source>
</evidence>
<keyword evidence="13" id="KW-1015">Disulfide bond</keyword>